<evidence type="ECO:0000256" key="2">
    <source>
        <dbReference type="ARBA" id="ARBA00022741"/>
    </source>
</evidence>
<evidence type="ECO:0000313" key="5">
    <source>
        <dbReference type="EMBL" id="KAB5594103.1"/>
    </source>
</evidence>
<dbReference type="Gene3D" id="3.40.50.300">
    <property type="entry name" value="P-loop containing nucleotide triphosphate hydrolases"/>
    <property type="match status" value="1"/>
</dbReference>
<keyword evidence="3" id="KW-0342">GTP-binding</keyword>
<reference evidence="5 6" key="1">
    <citation type="journal article" date="2019" name="Fungal Biol. Biotechnol.">
        <title>Draft genome sequence of fastidious pathogen Ceratobasidium theobromae, which causes vascular-streak dieback in Theobroma cacao.</title>
        <authorList>
            <person name="Ali S.S."/>
            <person name="Asman A."/>
            <person name="Shao J."/>
            <person name="Firmansyah A.P."/>
            <person name="Susilo A.W."/>
            <person name="Rosmana A."/>
            <person name="McMahon P."/>
            <person name="Junaid M."/>
            <person name="Guest D."/>
            <person name="Kheng T.Y."/>
            <person name="Meinhardt L.W."/>
            <person name="Bailey B.A."/>
        </authorList>
    </citation>
    <scope>NUCLEOTIDE SEQUENCE [LARGE SCALE GENOMIC DNA]</scope>
    <source>
        <strain evidence="5 6">CT2</strain>
    </source>
</reference>
<dbReference type="InterPro" id="IPR020849">
    <property type="entry name" value="Small_GTPase_Ras-type"/>
</dbReference>
<protein>
    <submittedName>
        <fullName evidence="5">Protein ras-2</fullName>
    </submittedName>
</protein>
<dbReference type="PROSITE" id="PS51419">
    <property type="entry name" value="RAB"/>
    <property type="match status" value="1"/>
</dbReference>
<dbReference type="PANTHER" id="PTHR24070">
    <property type="entry name" value="RAS, DI-RAS, AND RHEB FAMILY MEMBERS OF SMALL GTPASE SUPERFAMILY"/>
    <property type="match status" value="1"/>
</dbReference>
<dbReference type="SMART" id="SM00174">
    <property type="entry name" value="RHO"/>
    <property type="match status" value="1"/>
</dbReference>
<gene>
    <name evidence="5" type="ORF">CTheo_2440</name>
</gene>
<dbReference type="SMART" id="SM00173">
    <property type="entry name" value="RAS"/>
    <property type="match status" value="1"/>
</dbReference>
<comment type="caution">
    <text evidence="5">The sequence shown here is derived from an EMBL/GenBank/DDBJ whole genome shotgun (WGS) entry which is preliminary data.</text>
</comment>
<dbReference type="GO" id="GO:0007165">
    <property type="term" value="P:signal transduction"/>
    <property type="evidence" value="ECO:0007669"/>
    <property type="project" value="InterPro"/>
</dbReference>
<feature type="compositionally biased region" description="Polar residues" evidence="4">
    <location>
        <begin position="295"/>
        <end position="304"/>
    </location>
</feature>
<dbReference type="NCBIfam" id="TIGR00231">
    <property type="entry name" value="small_GTP"/>
    <property type="match status" value="1"/>
</dbReference>
<dbReference type="InterPro" id="IPR001806">
    <property type="entry name" value="Small_GTPase"/>
</dbReference>
<evidence type="ECO:0000313" key="6">
    <source>
        <dbReference type="Proteomes" id="UP000383932"/>
    </source>
</evidence>
<name>A0A5N5QRB7_9AGAM</name>
<proteinExistence type="predicted"/>
<keyword evidence="2" id="KW-0547">Nucleotide-binding</keyword>
<dbReference type="OrthoDB" id="5976022at2759"/>
<dbReference type="InterPro" id="IPR027417">
    <property type="entry name" value="P-loop_NTPase"/>
</dbReference>
<dbReference type="AlphaFoldDB" id="A0A5N5QRB7"/>
<comment type="subcellular location">
    <subcellularLocation>
        <location evidence="1">Cell membrane</location>
        <topology evidence="1">Lipid-anchor</topology>
        <orientation evidence="1">Cytoplasmic side</orientation>
    </subcellularLocation>
</comment>
<dbReference type="PROSITE" id="PS51421">
    <property type="entry name" value="RAS"/>
    <property type="match status" value="1"/>
</dbReference>
<dbReference type="Pfam" id="PF00071">
    <property type="entry name" value="Ras"/>
    <property type="match status" value="1"/>
</dbReference>
<dbReference type="GO" id="GO:0005886">
    <property type="term" value="C:plasma membrane"/>
    <property type="evidence" value="ECO:0007669"/>
    <property type="project" value="UniProtKB-SubCell"/>
</dbReference>
<dbReference type="GO" id="GO:0005525">
    <property type="term" value="F:GTP binding"/>
    <property type="evidence" value="ECO:0007669"/>
    <property type="project" value="UniProtKB-KW"/>
</dbReference>
<evidence type="ECO:0000256" key="1">
    <source>
        <dbReference type="ARBA" id="ARBA00004342"/>
    </source>
</evidence>
<dbReference type="Proteomes" id="UP000383932">
    <property type="component" value="Unassembled WGS sequence"/>
</dbReference>
<keyword evidence="6" id="KW-1185">Reference proteome</keyword>
<dbReference type="GO" id="GO:0003924">
    <property type="term" value="F:GTPase activity"/>
    <property type="evidence" value="ECO:0007669"/>
    <property type="project" value="InterPro"/>
</dbReference>
<organism evidence="5 6">
    <name type="scientific">Ceratobasidium theobromae</name>
    <dbReference type="NCBI Taxonomy" id="1582974"/>
    <lineage>
        <taxon>Eukaryota</taxon>
        <taxon>Fungi</taxon>
        <taxon>Dikarya</taxon>
        <taxon>Basidiomycota</taxon>
        <taxon>Agaricomycotina</taxon>
        <taxon>Agaricomycetes</taxon>
        <taxon>Cantharellales</taxon>
        <taxon>Ceratobasidiaceae</taxon>
        <taxon>Ceratobasidium</taxon>
    </lineage>
</organism>
<accession>A0A5N5QRB7</accession>
<feature type="region of interest" description="Disordered" evidence="4">
    <location>
        <begin position="282"/>
        <end position="309"/>
    </location>
</feature>
<evidence type="ECO:0000256" key="4">
    <source>
        <dbReference type="SAM" id="MobiDB-lite"/>
    </source>
</evidence>
<dbReference type="SUPFAM" id="SSF52540">
    <property type="entry name" value="P-loop containing nucleoside triphosphate hydrolases"/>
    <property type="match status" value="1"/>
</dbReference>
<sequence length="315" mass="35037">MQTVSYQPSVSSPLSAFRHESVAGPQQVRRGPAFPASRPLRPFASINTAAMANAKPKPTVKIIEPKETGRQFFVLGLSQSELARRHSVCKGPHLFLTSTLPNMDQWRVTALGDGAVGKTSIAAYDPTIEDAYRKQTIVDGRSVPPFGPNLPLIKAVITISVCHIEIVDTAGQEEYSTLRDQWVREGQGFILVYSITERRSFERMETFRQALLRAKSRTPPLFILVGNKCDQSYEREVHKHEGESLAQQWGCDFLETSARTGHNIDKLFVTLIRSLRQVRDGAELPPEGGAPIRSSGGSQRTQQPRARRMSKCIIV</sequence>
<dbReference type="EMBL" id="SSOP01000025">
    <property type="protein sequence ID" value="KAB5594103.1"/>
    <property type="molecule type" value="Genomic_DNA"/>
</dbReference>
<dbReference type="InterPro" id="IPR005225">
    <property type="entry name" value="Small_GTP-bd"/>
</dbReference>
<evidence type="ECO:0000256" key="3">
    <source>
        <dbReference type="ARBA" id="ARBA00023134"/>
    </source>
</evidence>
<dbReference type="SMART" id="SM00175">
    <property type="entry name" value="RAB"/>
    <property type="match status" value="1"/>
</dbReference>
<dbReference type="PRINTS" id="PR00449">
    <property type="entry name" value="RASTRNSFRMNG"/>
</dbReference>